<organism evidence="2 3">
    <name type="scientific">Alteriqipengyuania halimionae</name>
    <dbReference type="NCBI Taxonomy" id="1926630"/>
    <lineage>
        <taxon>Bacteria</taxon>
        <taxon>Pseudomonadati</taxon>
        <taxon>Pseudomonadota</taxon>
        <taxon>Alphaproteobacteria</taxon>
        <taxon>Sphingomonadales</taxon>
        <taxon>Erythrobacteraceae</taxon>
        <taxon>Alteriqipengyuania</taxon>
    </lineage>
</organism>
<dbReference type="EMBL" id="WTYR01000001">
    <property type="protein sequence ID" value="MXP11114.1"/>
    <property type="molecule type" value="Genomic_DNA"/>
</dbReference>
<protein>
    <submittedName>
        <fullName evidence="2">Uncharacterized protein</fullName>
    </submittedName>
</protein>
<reference evidence="2 3" key="1">
    <citation type="submission" date="2019-12" db="EMBL/GenBank/DDBJ databases">
        <title>Genomic-based taxomic classification of the family Erythrobacteraceae.</title>
        <authorList>
            <person name="Xu L."/>
        </authorList>
    </citation>
    <scope>NUCLEOTIDE SEQUENCE [LARGE SCALE GENOMIC DNA]</scope>
    <source>
        <strain evidence="2 3">LMG 29519</strain>
    </source>
</reference>
<keyword evidence="3" id="KW-1185">Reference proteome</keyword>
<keyword evidence="1" id="KW-1133">Transmembrane helix</keyword>
<accession>A0A6I4U6R4</accession>
<evidence type="ECO:0000256" key="1">
    <source>
        <dbReference type="SAM" id="Phobius"/>
    </source>
</evidence>
<comment type="caution">
    <text evidence="2">The sequence shown here is derived from an EMBL/GenBank/DDBJ whole genome shotgun (WGS) entry which is preliminary data.</text>
</comment>
<sequence length="179" mass="18970">MAEIPVEKKSSMSLLPWLLLAAGVIALLWWLLAEGDDPDAQATLDDDVAAQTYDTEGAEDEEWTVDEDGAVALTGIAGLASLGDLIGRDVALTDVAVNRVVGDEAFTIGEGDNETLVMFDEERTPNTPMEGNVDVNPGSNVTIRGEVRAFPGDLPQSVTEEVDTDATAMIFASSVETVE</sequence>
<dbReference type="RefSeq" id="WP_160617677.1">
    <property type="nucleotide sequence ID" value="NZ_WTYR01000001.1"/>
</dbReference>
<dbReference type="Proteomes" id="UP000429229">
    <property type="component" value="Unassembled WGS sequence"/>
</dbReference>
<proteinExistence type="predicted"/>
<evidence type="ECO:0000313" key="3">
    <source>
        <dbReference type="Proteomes" id="UP000429229"/>
    </source>
</evidence>
<name>A0A6I4U6R4_9SPHN</name>
<dbReference type="AlphaFoldDB" id="A0A6I4U6R4"/>
<dbReference type="OrthoDB" id="7411232at2"/>
<feature type="transmembrane region" description="Helical" evidence="1">
    <location>
        <begin position="12"/>
        <end position="32"/>
    </location>
</feature>
<gene>
    <name evidence="2" type="ORF">GRI68_13075</name>
</gene>
<keyword evidence="1" id="KW-0812">Transmembrane</keyword>
<keyword evidence="1" id="KW-0472">Membrane</keyword>
<evidence type="ECO:0000313" key="2">
    <source>
        <dbReference type="EMBL" id="MXP11114.1"/>
    </source>
</evidence>